<gene>
    <name evidence="1" type="ORF">GGR23_004140</name>
</gene>
<comment type="caution">
    <text evidence="1">The sequence shown here is derived from an EMBL/GenBank/DDBJ whole genome shotgun (WGS) entry which is preliminary data.</text>
</comment>
<reference evidence="1 2" key="1">
    <citation type="submission" date="2020-08" db="EMBL/GenBank/DDBJ databases">
        <title>Genomic Encyclopedia of Type Strains, Phase IV (KMG-IV): sequencing the most valuable type-strain genomes for metagenomic binning, comparative biology and taxonomic classification.</title>
        <authorList>
            <person name="Goeker M."/>
        </authorList>
    </citation>
    <scope>NUCLEOTIDE SEQUENCE [LARGE SCALE GENOMIC DNA]</scope>
    <source>
        <strain evidence="1 2">DSM 29853</strain>
    </source>
</reference>
<dbReference type="EMBL" id="JACIEZ010000013">
    <property type="protein sequence ID" value="MBB4066913.1"/>
    <property type="molecule type" value="Genomic_DNA"/>
</dbReference>
<keyword evidence="2" id="KW-1185">Reference proteome</keyword>
<name>A0A7W6J8U7_9HYPH</name>
<dbReference type="Proteomes" id="UP000528286">
    <property type="component" value="Unassembled WGS sequence"/>
</dbReference>
<dbReference type="RefSeq" id="WP_183368194.1">
    <property type="nucleotide sequence ID" value="NZ_JACIEZ010000013.1"/>
</dbReference>
<dbReference type="AlphaFoldDB" id="A0A7W6J8U7"/>
<organism evidence="1 2">
    <name type="scientific">Gellertiella hungarica</name>
    <dbReference type="NCBI Taxonomy" id="1572859"/>
    <lineage>
        <taxon>Bacteria</taxon>
        <taxon>Pseudomonadati</taxon>
        <taxon>Pseudomonadota</taxon>
        <taxon>Alphaproteobacteria</taxon>
        <taxon>Hyphomicrobiales</taxon>
        <taxon>Rhizobiaceae</taxon>
        <taxon>Gellertiella</taxon>
    </lineage>
</organism>
<proteinExistence type="predicted"/>
<evidence type="ECO:0000313" key="2">
    <source>
        <dbReference type="Proteomes" id="UP000528286"/>
    </source>
</evidence>
<accession>A0A7W6J8U7</accession>
<sequence length="205" mass="22554">MADFYAARGGTIPPLPWTNFAPPLSLSLKDVVSALGGAEGNPWPLVLSHIAKGILPIVKKGRKGALLDTLYVRDFRLWNDFAISAGKFHAMDGFFLTGQDAAFLLNASITQISSLVKANLLPQGKIPAYKVWEFRRKFITPKEVASRLVLNGESAKANLVGAEMNRSSLKTVAPDVFVRHRAEVEEFYGRRLAKGREESPNFLSL</sequence>
<protein>
    <submittedName>
        <fullName evidence="1">Uncharacterized protein</fullName>
    </submittedName>
</protein>
<evidence type="ECO:0000313" key="1">
    <source>
        <dbReference type="EMBL" id="MBB4066913.1"/>
    </source>
</evidence>